<evidence type="ECO:0000313" key="2">
    <source>
        <dbReference type="EMBL" id="KAF5539866.1"/>
    </source>
</evidence>
<evidence type="ECO:0000313" key="3">
    <source>
        <dbReference type="Proteomes" id="UP000522262"/>
    </source>
</evidence>
<dbReference type="EMBL" id="JAAOAM010000198">
    <property type="protein sequence ID" value="KAF5539866.1"/>
    <property type="molecule type" value="Genomic_DNA"/>
</dbReference>
<evidence type="ECO:0000256" key="1">
    <source>
        <dbReference type="SAM" id="SignalP"/>
    </source>
</evidence>
<protein>
    <submittedName>
        <fullName evidence="2">Uncharacterized protein</fullName>
    </submittedName>
</protein>
<keyword evidence="1" id="KW-0732">Signal</keyword>
<comment type="caution">
    <text evidence="2">The sequence shown here is derived from an EMBL/GenBank/DDBJ whole genome shotgun (WGS) entry which is preliminary data.</text>
</comment>
<organism evidence="2 3">
    <name type="scientific">Fusarium mexicanum</name>
    <dbReference type="NCBI Taxonomy" id="751941"/>
    <lineage>
        <taxon>Eukaryota</taxon>
        <taxon>Fungi</taxon>
        <taxon>Dikarya</taxon>
        <taxon>Ascomycota</taxon>
        <taxon>Pezizomycotina</taxon>
        <taxon>Sordariomycetes</taxon>
        <taxon>Hypocreomycetidae</taxon>
        <taxon>Hypocreales</taxon>
        <taxon>Nectriaceae</taxon>
        <taxon>Fusarium</taxon>
        <taxon>Fusarium fujikuroi species complex</taxon>
    </lineage>
</organism>
<gene>
    <name evidence="2" type="ORF">FMEXI_8724</name>
</gene>
<feature type="signal peptide" evidence="1">
    <location>
        <begin position="1"/>
        <end position="19"/>
    </location>
</feature>
<proteinExistence type="predicted"/>
<dbReference type="AlphaFoldDB" id="A0A8H5ISF5"/>
<dbReference type="Proteomes" id="UP000522262">
    <property type="component" value="Unassembled WGS sequence"/>
</dbReference>
<keyword evidence="3" id="KW-1185">Reference proteome</keyword>
<feature type="chain" id="PRO_5034517499" evidence="1">
    <location>
        <begin position="20"/>
        <end position="152"/>
    </location>
</feature>
<reference evidence="2 3" key="1">
    <citation type="submission" date="2020-05" db="EMBL/GenBank/DDBJ databases">
        <title>Identification and distribution of gene clusters putatively required for synthesis of sphingolipid metabolism inhibitors in phylogenetically diverse species of the filamentous fungus Fusarium.</title>
        <authorList>
            <person name="Kim H.-S."/>
            <person name="Busman M."/>
            <person name="Brown D.W."/>
            <person name="Divon H."/>
            <person name="Uhlig S."/>
            <person name="Proctor R.H."/>
        </authorList>
    </citation>
    <scope>NUCLEOTIDE SEQUENCE [LARGE SCALE GENOMIC DNA]</scope>
    <source>
        <strain evidence="2 3">NRRL 53147</strain>
    </source>
</reference>
<sequence>MLSSNVLSALALFAAAVNAGPCRPSTTLAGTTTEVTSTATVIGSTTDLTSTTIEGATETETTDVATTTTAIVEESTTTTAIIEDSTTTDTPTTTTAIAEESTTTEAASTTTTAAVAEYGCSSQENCIAYPALCIDGLLLICDCVNGVCEQAN</sequence>
<name>A0A8H5ISF5_9HYPO</name>
<accession>A0A8H5ISF5</accession>